<feature type="transmembrane region" description="Helical" evidence="6">
    <location>
        <begin position="30"/>
        <end position="51"/>
    </location>
</feature>
<evidence type="ECO:0000256" key="3">
    <source>
        <dbReference type="ARBA" id="ARBA00022964"/>
    </source>
</evidence>
<evidence type="ECO:0000256" key="5">
    <source>
        <dbReference type="ARBA" id="ARBA00023004"/>
    </source>
</evidence>
<protein>
    <recommendedName>
        <fullName evidence="7">Fe2OG dioxygenase domain-containing protein</fullName>
    </recommendedName>
</protein>
<sequence length="312" mass="34229">MAKLIQSQSAVPPSRKASNTGKLELSTAQFLSFSFTLLTLPLLLQTLYTIYFSPYFAPLHAPQNDSSTSINPSSPSLLTACRAHTYTTQIVSLDPLMIYINNFTSGAEAEALIKLGADDFEDSFISRSGGGNQKVSGRTSQSAPLAVEEPLVACIVDRARAFLGTMLHAHEPFSTPQLVRYFQTQRYDLHTDFWPRHQRLSDGSGRLFNRPASFFVFLRDNCTAGETWFPGVSIEDGKEVGLGGRVRRGKDDGDDGKGVTFKPVKGSAVFWVNIGEDGVGDRRVVHAGLPVGEGEKIGMNIWPRKFYAAQDD</sequence>
<dbReference type="OrthoDB" id="420380at2759"/>
<dbReference type="AlphaFoldDB" id="A0A177CNJ4"/>
<dbReference type="GO" id="GO:0004656">
    <property type="term" value="F:procollagen-proline 4-dioxygenase activity"/>
    <property type="evidence" value="ECO:0007669"/>
    <property type="project" value="TreeGrafter"/>
</dbReference>
<dbReference type="STRING" id="1460663.A0A177CNJ4"/>
<evidence type="ECO:0000256" key="6">
    <source>
        <dbReference type="SAM" id="Phobius"/>
    </source>
</evidence>
<keyword evidence="6" id="KW-1133">Transmembrane helix</keyword>
<keyword evidence="6" id="KW-0812">Transmembrane</keyword>
<dbReference type="EMBL" id="KV441550">
    <property type="protein sequence ID" value="OAG08781.1"/>
    <property type="molecule type" value="Genomic_DNA"/>
</dbReference>
<dbReference type="RefSeq" id="XP_018039146.1">
    <property type="nucleotide sequence ID" value="XM_018182707.1"/>
</dbReference>
<keyword evidence="4" id="KW-0560">Oxidoreductase</keyword>
<evidence type="ECO:0000256" key="1">
    <source>
        <dbReference type="ARBA" id="ARBA00001961"/>
    </source>
</evidence>
<evidence type="ECO:0000259" key="7">
    <source>
        <dbReference type="PROSITE" id="PS51471"/>
    </source>
</evidence>
<keyword evidence="9" id="KW-1185">Reference proteome</keyword>
<keyword evidence="2" id="KW-0479">Metal-binding</keyword>
<dbReference type="GO" id="GO:0031418">
    <property type="term" value="F:L-ascorbic acid binding"/>
    <property type="evidence" value="ECO:0007669"/>
    <property type="project" value="InterPro"/>
</dbReference>
<dbReference type="InterPro" id="IPR005123">
    <property type="entry name" value="Oxoglu/Fe-dep_dioxygenase_dom"/>
</dbReference>
<dbReference type="PANTHER" id="PTHR10869">
    <property type="entry name" value="PROLYL 4-HYDROXYLASE ALPHA SUBUNIT"/>
    <property type="match status" value="1"/>
</dbReference>
<reference evidence="8 9" key="1">
    <citation type="submission" date="2016-05" db="EMBL/GenBank/DDBJ databases">
        <title>Comparative analysis of secretome profiles of manganese(II)-oxidizing ascomycete fungi.</title>
        <authorList>
            <consortium name="DOE Joint Genome Institute"/>
            <person name="Zeiner C.A."/>
            <person name="Purvine S.O."/>
            <person name="Zink E.M."/>
            <person name="Wu S."/>
            <person name="Pasa-Tolic L."/>
            <person name="Chaput D.L."/>
            <person name="Haridas S."/>
            <person name="Grigoriev I.V."/>
            <person name="Santelli C.M."/>
            <person name="Hansel C.M."/>
        </authorList>
    </citation>
    <scope>NUCLEOTIDE SEQUENCE [LARGE SCALE GENOMIC DNA]</scope>
    <source>
        <strain evidence="8 9">AP3s5-JAC2a</strain>
    </source>
</reference>
<keyword evidence="3" id="KW-0223">Dioxygenase</keyword>
<evidence type="ECO:0000313" key="9">
    <source>
        <dbReference type="Proteomes" id="UP000077069"/>
    </source>
</evidence>
<organism evidence="8 9">
    <name type="scientific">Paraphaeosphaeria sporulosa</name>
    <dbReference type="NCBI Taxonomy" id="1460663"/>
    <lineage>
        <taxon>Eukaryota</taxon>
        <taxon>Fungi</taxon>
        <taxon>Dikarya</taxon>
        <taxon>Ascomycota</taxon>
        <taxon>Pezizomycotina</taxon>
        <taxon>Dothideomycetes</taxon>
        <taxon>Pleosporomycetidae</taxon>
        <taxon>Pleosporales</taxon>
        <taxon>Massarineae</taxon>
        <taxon>Didymosphaeriaceae</taxon>
        <taxon>Paraphaeosphaeria</taxon>
    </lineage>
</organism>
<accession>A0A177CNJ4</accession>
<dbReference type="PANTHER" id="PTHR10869:SF242">
    <property type="entry name" value="PROLYL 4-HYDROXYLASE ALPHA SUBUNIT DOMAIN-CONTAINING PROTEIN"/>
    <property type="match status" value="1"/>
</dbReference>
<evidence type="ECO:0000313" key="8">
    <source>
        <dbReference type="EMBL" id="OAG08781.1"/>
    </source>
</evidence>
<gene>
    <name evidence="8" type="ORF">CC84DRAFT_1215252</name>
</gene>
<dbReference type="SMART" id="SM00702">
    <property type="entry name" value="P4Hc"/>
    <property type="match status" value="1"/>
</dbReference>
<comment type="cofactor">
    <cofactor evidence="1">
        <name>L-ascorbate</name>
        <dbReference type="ChEBI" id="CHEBI:38290"/>
    </cofactor>
</comment>
<dbReference type="InParanoid" id="A0A177CNJ4"/>
<evidence type="ECO:0000256" key="2">
    <source>
        <dbReference type="ARBA" id="ARBA00022723"/>
    </source>
</evidence>
<keyword evidence="5" id="KW-0408">Iron</keyword>
<dbReference type="GO" id="GO:0005783">
    <property type="term" value="C:endoplasmic reticulum"/>
    <property type="evidence" value="ECO:0007669"/>
    <property type="project" value="TreeGrafter"/>
</dbReference>
<feature type="domain" description="Fe2OG dioxygenase" evidence="7">
    <location>
        <begin position="172"/>
        <end position="305"/>
    </location>
</feature>
<dbReference type="InterPro" id="IPR006620">
    <property type="entry name" value="Pro_4_hyd_alph"/>
</dbReference>
<dbReference type="GeneID" id="28766193"/>
<dbReference type="InterPro" id="IPR045054">
    <property type="entry name" value="P4HA-like"/>
</dbReference>
<dbReference type="PROSITE" id="PS51471">
    <property type="entry name" value="FE2OG_OXY"/>
    <property type="match status" value="1"/>
</dbReference>
<dbReference type="Proteomes" id="UP000077069">
    <property type="component" value="Unassembled WGS sequence"/>
</dbReference>
<dbReference type="GO" id="GO:0005506">
    <property type="term" value="F:iron ion binding"/>
    <property type="evidence" value="ECO:0007669"/>
    <property type="project" value="InterPro"/>
</dbReference>
<name>A0A177CNJ4_9PLEO</name>
<dbReference type="Gene3D" id="2.60.120.620">
    <property type="entry name" value="q2cbj1_9rhob like domain"/>
    <property type="match status" value="1"/>
</dbReference>
<proteinExistence type="predicted"/>
<evidence type="ECO:0000256" key="4">
    <source>
        <dbReference type="ARBA" id="ARBA00023002"/>
    </source>
</evidence>
<keyword evidence="6" id="KW-0472">Membrane</keyword>